<keyword evidence="1" id="KW-0732">Signal</keyword>
<proteinExistence type="predicted"/>
<feature type="signal peptide" evidence="1">
    <location>
        <begin position="1"/>
        <end position="28"/>
    </location>
</feature>
<evidence type="ECO:0000313" key="2">
    <source>
        <dbReference type="EMBL" id="MXU91005.1"/>
    </source>
</evidence>
<protein>
    <submittedName>
        <fullName evidence="2">Putative secreted protein</fullName>
    </submittedName>
</protein>
<reference evidence="2" key="1">
    <citation type="submission" date="2019-12" db="EMBL/GenBank/DDBJ databases">
        <title>An insight into the sialome of adult female Ixodes ricinus ticks feeding for 6 days.</title>
        <authorList>
            <person name="Perner J."/>
            <person name="Ribeiro J.M.C."/>
        </authorList>
    </citation>
    <scope>NUCLEOTIDE SEQUENCE</scope>
    <source>
        <strain evidence="2">Semi-engorged</strain>
        <tissue evidence="2">Salivary glands</tissue>
    </source>
</reference>
<evidence type="ECO:0000256" key="1">
    <source>
        <dbReference type="SAM" id="SignalP"/>
    </source>
</evidence>
<accession>A0A6B0UMY3</accession>
<feature type="chain" id="PRO_5025379198" evidence="1">
    <location>
        <begin position="29"/>
        <end position="119"/>
    </location>
</feature>
<organism evidence="2">
    <name type="scientific">Ixodes ricinus</name>
    <name type="common">Common tick</name>
    <name type="synonym">Acarus ricinus</name>
    <dbReference type="NCBI Taxonomy" id="34613"/>
    <lineage>
        <taxon>Eukaryota</taxon>
        <taxon>Metazoa</taxon>
        <taxon>Ecdysozoa</taxon>
        <taxon>Arthropoda</taxon>
        <taxon>Chelicerata</taxon>
        <taxon>Arachnida</taxon>
        <taxon>Acari</taxon>
        <taxon>Parasitiformes</taxon>
        <taxon>Ixodida</taxon>
        <taxon>Ixodoidea</taxon>
        <taxon>Ixodidae</taxon>
        <taxon>Ixodinae</taxon>
        <taxon>Ixodes</taxon>
    </lineage>
</organism>
<sequence length="119" mass="13652">MKTSIGALTPFSTLIGFLLSTYLSDCAAMVQESWYLFPILLKYLRLGKYTKSNQSRTMLLRWLLVSSPCLRCFSQNSKRTLIFIRFLRLYRAEGYSKLQLLGFRQSTKAGTFGSVSRQA</sequence>
<dbReference type="AlphaFoldDB" id="A0A6B0UMY3"/>
<dbReference type="EMBL" id="GIFC01008922">
    <property type="protein sequence ID" value="MXU91005.1"/>
    <property type="molecule type" value="Transcribed_RNA"/>
</dbReference>
<name>A0A6B0UMY3_IXORI</name>